<dbReference type="InterPro" id="IPR001611">
    <property type="entry name" value="Leu-rich_rpt"/>
</dbReference>
<dbReference type="EMBL" id="BMAV01007067">
    <property type="protein sequence ID" value="GFY49522.1"/>
    <property type="molecule type" value="Genomic_DNA"/>
</dbReference>
<dbReference type="Pfam" id="PF13855">
    <property type="entry name" value="LRR_8"/>
    <property type="match status" value="1"/>
</dbReference>
<dbReference type="SUPFAM" id="SSF52058">
    <property type="entry name" value="L domain-like"/>
    <property type="match status" value="1"/>
</dbReference>
<accession>A0A8X6X9E1</accession>
<reference evidence="3" key="1">
    <citation type="submission" date="2020-08" db="EMBL/GenBank/DDBJ databases">
        <title>Multicomponent nature underlies the extraordinary mechanical properties of spider dragline silk.</title>
        <authorList>
            <person name="Kono N."/>
            <person name="Nakamura H."/>
            <person name="Mori M."/>
            <person name="Yoshida Y."/>
            <person name="Ohtoshi R."/>
            <person name="Malay A.D."/>
            <person name="Moran D.A.P."/>
            <person name="Tomita M."/>
            <person name="Numata K."/>
            <person name="Arakawa K."/>
        </authorList>
    </citation>
    <scope>NUCLEOTIDE SEQUENCE</scope>
</reference>
<dbReference type="PANTHER" id="PTHR45712:SF22">
    <property type="entry name" value="INSULIN-LIKE GROWTH FACTOR-BINDING PROTEIN COMPLEX ACID LABILE SUBUNIT"/>
    <property type="match status" value="1"/>
</dbReference>
<dbReference type="AlphaFoldDB" id="A0A8X6X9E1"/>
<dbReference type="OrthoDB" id="676979at2759"/>
<evidence type="ECO:0000256" key="2">
    <source>
        <dbReference type="ARBA" id="ARBA00022737"/>
    </source>
</evidence>
<evidence type="ECO:0000313" key="4">
    <source>
        <dbReference type="Proteomes" id="UP000886998"/>
    </source>
</evidence>
<dbReference type="InterPro" id="IPR050333">
    <property type="entry name" value="SLRP"/>
</dbReference>
<gene>
    <name evidence="3" type="ORF">TNIN_156161</name>
</gene>
<dbReference type="Proteomes" id="UP000886998">
    <property type="component" value="Unassembled WGS sequence"/>
</dbReference>
<dbReference type="SMART" id="SM00369">
    <property type="entry name" value="LRR_TYP"/>
    <property type="match status" value="3"/>
</dbReference>
<dbReference type="PANTHER" id="PTHR45712">
    <property type="entry name" value="AGAP008170-PA"/>
    <property type="match status" value="1"/>
</dbReference>
<proteinExistence type="predicted"/>
<organism evidence="3 4">
    <name type="scientific">Trichonephila inaurata madagascariensis</name>
    <dbReference type="NCBI Taxonomy" id="2747483"/>
    <lineage>
        <taxon>Eukaryota</taxon>
        <taxon>Metazoa</taxon>
        <taxon>Ecdysozoa</taxon>
        <taxon>Arthropoda</taxon>
        <taxon>Chelicerata</taxon>
        <taxon>Arachnida</taxon>
        <taxon>Araneae</taxon>
        <taxon>Araneomorphae</taxon>
        <taxon>Entelegynae</taxon>
        <taxon>Araneoidea</taxon>
        <taxon>Nephilidae</taxon>
        <taxon>Trichonephila</taxon>
        <taxon>Trichonephila inaurata</taxon>
    </lineage>
</organism>
<protein>
    <submittedName>
        <fullName evidence="3">Uncharacterized protein</fullName>
    </submittedName>
</protein>
<keyword evidence="2" id="KW-0677">Repeat</keyword>
<dbReference type="InterPro" id="IPR003591">
    <property type="entry name" value="Leu-rich_rpt_typical-subtyp"/>
</dbReference>
<keyword evidence="1" id="KW-0433">Leucine-rich repeat</keyword>
<evidence type="ECO:0000256" key="1">
    <source>
        <dbReference type="ARBA" id="ARBA00022614"/>
    </source>
</evidence>
<evidence type="ECO:0000313" key="3">
    <source>
        <dbReference type="EMBL" id="GFY49522.1"/>
    </source>
</evidence>
<sequence>MMYLPTSALISTKFEALMVSNSTLISLFDKEPSAENSLVFMLLANIKLTRRIQWNFFKNINKLKSLFIYQTDIVAIGDDFQNFISPSVTDLYLVETKLTRLANGVFSNLKSLIALHLRNNKIKNMKRSMFAKPAAIQTLNWDSNQIESLPDDMFSDMPSLKEIVLTNNKISMLKEVFQPCSPSPR</sequence>
<dbReference type="InterPro" id="IPR032675">
    <property type="entry name" value="LRR_dom_sf"/>
</dbReference>
<name>A0A8X6X9E1_9ARAC</name>
<comment type="caution">
    <text evidence="3">The sequence shown here is derived from an EMBL/GenBank/DDBJ whole genome shotgun (WGS) entry which is preliminary data.</text>
</comment>
<dbReference type="Gene3D" id="3.80.10.10">
    <property type="entry name" value="Ribonuclease Inhibitor"/>
    <property type="match status" value="1"/>
</dbReference>
<keyword evidence="4" id="KW-1185">Reference proteome</keyword>